<dbReference type="AlphaFoldDB" id="A0A433JJF5"/>
<organism evidence="6 7">
    <name type="scientific">Legionella septentrionalis</name>
    <dbReference type="NCBI Taxonomy" id="2498109"/>
    <lineage>
        <taxon>Bacteria</taxon>
        <taxon>Pseudomonadati</taxon>
        <taxon>Pseudomonadota</taxon>
        <taxon>Gammaproteobacteria</taxon>
        <taxon>Legionellales</taxon>
        <taxon>Legionellaceae</taxon>
        <taxon>Legionella</taxon>
    </lineage>
</organism>
<dbReference type="PANTHER" id="PTHR37481:SF1">
    <property type="entry name" value="LIPOPOLYSACCHARIDE EXPORT SYSTEM PROTEIN LPTC"/>
    <property type="match status" value="1"/>
</dbReference>
<evidence type="ECO:0000256" key="4">
    <source>
        <dbReference type="ARBA" id="ARBA00022989"/>
    </source>
</evidence>
<dbReference type="Gene3D" id="2.60.450.10">
    <property type="entry name" value="Lipopolysaccharide (LPS) transport protein A like domain"/>
    <property type="match status" value="1"/>
</dbReference>
<dbReference type="PROSITE" id="PS51257">
    <property type="entry name" value="PROKAR_LIPOPROTEIN"/>
    <property type="match status" value="1"/>
</dbReference>
<keyword evidence="1" id="KW-1003">Cell membrane</keyword>
<gene>
    <name evidence="6" type="primary">lptC</name>
    <name evidence="6" type="ORF">EKM59_06000</name>
</gene>
<dbReference type="RefSeq" id="WP_127111262.1">
    <property type="nucleotide sequence ID" value="NZ_RZGR01000014.1"/>
</dbReference>
<dbReference type="NCBIfam" id="TIGR04409">
    <property type="entry name" value="LptC_YrbK"/>
    <property type="match status" value="1"/>
</dbReference>
<dbReference type="InterPro" id="IPR010664">
    <property type="entry name" value="LipoPS_assembly_LptC-rel"/>
</dbReference>
<dbReference type="EMBL" id="RZGR01000014">
    <property type="protein sequence ID" value="RUQ88225.1"/>
    <property type="molecule type" value="Genomic_DNA"/>
</dbReference>
<accession>A0A433JJF5</accession>
<evidence type="ECO:0000256" key="3">
    <source>
        <dbReference type="ARBA" id="ARBA00022692"/>
    </source>
</evidence>
<dbReference type="Pfam" id="PF06835">
    <property type="entry name" value="LptC"/>
    <property type="match status" value="1"/>
</dbReference>
<dbReference type="GO" id="GO:0017089">
    <property type="term" value="F:glycolipid transfer activity"/>
    <property type="evidence" value="ECO:0007669"/>
    <property type="project" value="TreeGrafter"/>
</dbReference>
<dbReference type="GO" id="GO:0015221">
    <property type="term" value="F:lipopolysaccharide transmembrane transporter activity"/>
    <property type="evidence" value="ECO:0007669"/>
    <property type="project" value="InterPro"/>
</dbReference>
<keyword evidence="2" id="KW-0997">Cell inner membrane</keyword>
<dbReference type="GO" id="GO:0030288">
    <property type="term" value="C:outer membrane-bounded periplasmic space"/>
    <property type="evidence" value="ECO:0007669"/>
    <property type="project" value="TreeGrafter"/>
</dbReference>
<keyword evidence="3" id="KW-0812">Transmembrane</keyword>
<dbReference type="GO" id="GO:0005886">
    <property type="term" value="C:plasma membrane"/>
    <property type="evidence" value="ECO:0007669"/>
    <property type="project" value="InterPro"/>
</dbReference>
<name>A0A433JJF5_9GAMM</name>
<dbReference type="PANTHER" id="PTHR37481">
    <property type="entry name" value="LIPOPOLYSACCHARIDE EXPORT SYSTEM PROTEIN LPTC"/>
    <property type="match status" value="1"/>
</dbReference>
<evidence type="ECO:0000313" key="7">
    <source>
        <dbReference type="Proteomes" id="UP000288012"/>
    </source>
</evidence>
<evidence type="ECO:0000256" key="5">
    <source>
        <dbReference type="ARBA" id="ARBA00023136"/>
    </source>
</evidence>
<dbReference type="InterPro" id="IPR052363">
    <property type="entry name" value="LPS_export_LptC"/>
</dbReference>
<dbReference type="Proteomes" id="UP000288012">
    <property type="component" value="Unassembled WGS sequence"/>
</dbReference>
<protein>
    <submittedName>
        <fullName evidence="6">LPS export ABC transporter periplasmic protein LptC</fullName>
    </submittedName>
</protein>
<evidence type="ECO:0000313" key="6">
    <source>
        <dbReference type="EMBL" id="RUQ88225.1"/>
    </source>
</evidence>
<proteinExistence type="predicted"/>
<dbReference type="InterPro" id="IPR026265">
    <property type="entry name" value="LptC"/>
</dbReference>
<reference evidence="6 7" key="1">
    <citation type="submission" date="2018-12" db="EMBL/GenBank/DDBJ databases">
        <title>Legionella sp,whole genome shotgun sequence.</title>
        <authorList>
            <person name="Wu H."/>
        </authorList>
    </citation>
    <scope>NUCLEOTIDE SEQUENCE [LARGE SCALE GENOMIC DNA]</scope>
    <source>
        <strain evidence="7">km714</strain>
    </source>
</reference>
<keyword evidence="4" id="KW-1133">Transmembrane helix</keyword>
<evidence type="ECO:0000256" key="1">
    <source>
        <dbReference type="ARBA" id="ARBA00022475"/>
    </source>
</evidence>
<keyword evidence="5" id="KW-0472">Membrane</keyword>
<sequence length="189" mass="21462">MNAAKQAAWLFMVLIALACSGWYFASSKPALQLDDNTLSTTPDAIIQRLTVRQFDAQGKLINYLKTPLVHHIPAEDTHWFKNPYIIITQEDQSAWEIHSRQATSIHGGEEVTFKQQVVIHQGQSERPESTLKTEEVTYFPKRKYATTQHEVLFQQAGNVVQSTGMNAYLDEKRVQLLSKARGTYDPKQG</sequence>
<evidence type="ECO:0000256" key="2">
    <source>
        <dbReference type="ARBA" id="ARBA00022519"/>
    </source>
</evidence>
<keyword evidence="7" id="KW-1185">Reference proteome</keyword>
<comment type="caution">
    <text evidence="6">The sequence shown here is derived from an EMBL/GenBank/DDBJ whole genome shotgun (WGS) entry which is preliminary data.</text>
</comment>